<feature type="coiled-coil region" evidence="1">
    <location>
        <begin position="5"/>
        <end position="32"/>
    </location>
</feature>
<proteinExistence type="predicted"/>
<comment type="caution">
    <text evidence="3">The sequence shown here is derived from an EMBL/GenBank/DDBJ whole genome shotgun (WGS) entry which is preliminary data.</text>
</comment>
<keyword evidence="1" id="KW-0175">Coiled coil</keyword>
<sequence>MRDDWQETEARVRKATRNLDDLEARLRAGEEIPQQQILKAMRDLLDAAMPLLEAVKPD</sequence>
<evidence type="ECO:0000256" key="1">
    <source>
        <dbReference type="SAM" id="Coils"/>
    </source>
</evidence>
<evidence type="ECO:0000313" key="2">
    <source>
        <dbReference type="EMBL" id="KKM87220.1"/>
    </source>
</evidence>
<dbReference type="EMBL" id="LAZR01007134">
    <property type="protein sequence ID" value="KKM87220.1"/>
    <property type="molecule type" value="Genomic_DNA"/>
</dbReference>
<protein>
    <submittedName>
        <fullName evidence="3">Uncharacterized protein</fullName>
    </submittedName>
</protein>
<dbReference type="AlphaFoldDB" id="A0A0F9NFA7"/>
<organism evidence="3">
    <name type="scientific">marine sediment metagenome</name>
    <dbReference type="NCBI Taxonomy" id="412755"/>
    <lineage>
        <taxon>unclassified sequences</taxon>
        <taxon>metagenomes</taxon>
        <taxon>ecological metagenomes</taxon>
    </lineage>
</organism>
<gene>
    <name evidence="3" type="ORF">LCGC14_1269370</name>
    <name evidence="2" type="ORF">LCGC14_1271080</name>
</gene>
<dbReference type="EMBL" id="LAZR01007107">
    <property type="protein sequence ID" value="KKM87385.1"/>
    <property type="molecule type" value="Genomic_DNA"/>
</dbReference>
<reference evidence="3" key="1">
    <citation type="journal article" date="2015" name="Nature">
        <title>Complex archaea that bridge the gap between prokaryotes and eukaryotes.</title>
        <authorList>
            <person name="Spang A."/>
            <person name="Saw J.H."/>
            <person name="Jorgensen S.L."/>
            <person name="Zaremba-Niedzwiedzka K."/>
            <person name="Martijn J."/>
            <person name="Lind A.E."/>
            <person name="van Eijk R."/>
            <person name="Schleper C."/>
            <person name="Guy L."/>
            <person name="Ettema T.J."/>
        </authorList>
    </citation>
    <scope>NUCLEOTIDE SEQUENCE</scope>
</reference>
<evidence type="ECO:0000313" key="3">
    <source>
        <dbReference type="EMBL" id="KKM87385.1"/>
    </source>
</evidence>
<accession>A0A0F9NFA7</accession>
<name>A0A0F9NFA7_9ZZZZ</name>